<evidence type="ECO:0000313" key="2">
    <source>
        <dbReference type="Proteomes" id="UP000887159"/>
    </source>
</evidence>
<evidence type="ECO:0000313" key="1">
    <source>
        <dbReference type="EMBL" id="GFY11532.1"/>
    </source>
</evidence>
<dbReference type="Proteomes" id="UP000887159">
    <property type="component" value="Unassembled WGS sequence"/>
</dbReference>
<gene>
    <name evidence="1" type="ORF">TNCV_3183701</name>
</gene>
<protein>
    <submittedName>
        <fullName evidence="1">Uncharacterized protein</fullName>
    </submittedName>
</protein>
<sequence length="77" mass="8797">MGLRRAKVEEPLLYSKWHPCSCLNHCVTVGSSARSPPMRLVTDVVLCASEVFGWMTPLGYYQIEREKGVVYYLNACW</sequence>
<name>A0A8X6SM22_TRICX</name>
<reference evidence="1" key="1">
    <citation type="submission" date="2020-08" db="EMBL/GenBank/DDBJ databases">
        <title>Multicomponent nature underlies the extraordinary mechanical properties of spider dragline silk.</title>
        <authorList>
            <person name="Kono N."/>
            <person name="Nakamura H."/>
            <person name="Mori M."/>
            <person name="Yoshida Y."/>
            <person name="Ohtoshi R."/>
            <person name="Malay A.D."/>
            <person name="Moran D.A.P."/>
            <person name="Tomita M."/>
            <person name="Numata K."/>
            <person name="Arakawa K."/>
        </authorList>
    </citation>
    <scope>NUCLEOTIDE SEQUENCE</scope>
</reference>
<accession>A0A8X6SM22</accession>
<proteinExistence type="predicted"/>
<comment type="caution">
    <text evidence="1">The sequence shown here is derived from an EMBL/GenBank/DDBJ whole genome shotgun (WGS) entry which is preliminary data.</text>
</comment>
<dbReference type="EMBL" id="BMAU01021305">
    <property type="protein sequence ID" value="GFY11532.1"/>
    <property type="molecule type" value="Genomic_DNA"/>
</dbReference>
<dbReference type="AlphaFoldDB" id="A0A8X6SM22"/>
<organism evidence="1 2">
    <name type="scientific">Trichonephila clavipes</name>
    <name type="common">Golden silk orbweaver</name>
    <name type="synonym">Nephila clavipes</name>
    <dbReference type="NCBI Taxonomy" id="2585209"/>
    <lineage>
        <taxon>Eukaryota</taxon>
        <taxon>Metazoa</taxon>
        <taxon>Ecdysozoa</taxon>
        <taxon>Arthropoda</taxon>
        <taxon>Chelicerata</taxon>
        <taxon>Arachnida</taxon>
        <taxon>Araneae</taxon>
        <taxon>Araneomorphae</taxon>
        <taxon>Entelegynae</taxon>
        <taxon>Araneoidea</taxon>
        <taxon>Nephilidae</taxon>
        <taxon>Trichonephila</taxon>
    </lineage>
</organism>
<keyword evidence="2" id="KW-1185">Reference proteome</keyword>